<dbReference type="InterPro" id="IPR001387">
    <property type="entry name" value="Cro/C1-type_HTH"/>
</dbReference>
<proteinExistence type="predicted"/>
<protein>
    <submittedName>
        <fullName evidence="2">Helix-turn-helix domain-containing protein</fullName>
    </submittedName>
</protein>
<feature type="domain" description="HTH cro/C1-type" evidence="1">
    <location>
        <begin position="35"/>
        <end position="87"/>
    </location>
</feature>
<dbReference type="Gene3D" id="1.10.260.40">
    <property type="entry name" value="lambda repressor-like DNA-binding domains"/>
    <property type="match status" value="1"/>
</dbReference>
<evidence type="ECO:0000313" key="2">
    <source>
        <dbReference type="EMBL" id="KAE8761246.1"/>
    </source>
</evidence>
<dbReference type="GO" id="GO:0003677">
    <property type="term" value="F:DNA binding"/>
    <property type="evidence" value="ECO:0007669"/>
    <property type="project" value="InterPro"/>
</dbReference>
<dbReference type="OrthoDB" id="9134063at2"/>
<evidence type="ECO:0000313" key="3">
    <source>
        <dbReference type="Proteomes" id="UP000463700"/>
    </source>
</evidence>
<dbReference type="SUPFAM" id="SSF47413">
    <property type="entry name" value="lambda repressor-like DNA-binding domains"/>
    <property type="match status" value="1"/>
</dbReference>
<dbReference type="Proteomes" id="UP000463700">
    <property type="component" value="Unassembled WGS sequence"/>
</dbReference>
<dbReference type="Pfam" id="PF01381">
    <property type="entry name" value="HTH_3"/>
    <property type="match status" value="1"/>
</dbReference>
<name>A0A6N6WL41_9BURK</name>
<sequence length="118" mass="13466">MHRFAICEDATVGSASCGLPYLDEHELCDYIASRIRRERLARKISQAEFARQAGIPLRTYKRFEAHGNASLETFLRALKALGQTRYLYLLFPQVLPSKPTLQDRIEAIASRPKKRESA</sequence>
<accession>A0A6N6WL41</accession>
<dbReference type="EMBL" id="VOSW01000005">
    <property type="protein sequence ID" value="KAE8761246.1"/>
    <property type="molecule type" value="Genomic_DNA"/>
</dbReference>
<organism evidence="2 3">
    <name type="scientific">Paraburkholderia madseniana</name>
    <dbReference type="NCBI Taxonomy" id="2599607"/>
    <lineage>
        <taxon>Bacteria</taxon>
        <taxon>Pseudomonadati</taxon>
        <taxon>Pseudomonadota</taxon>
        <taxon>Betaproteobacteria</taxon>
        <taxon>Burkholderiales</taxon>
        <taxon>Burkholderiaceae</taxon>
        <taxon>Paraburkholderia</taxon>
    </lineage>
</organism>
<dbReference type="PROSITE" id="PS50943">
    <property type="entry name" value="HTH_CROC1"/>
    <property type="match status" value="1"/>
</dbReference>
<dbReference type="CDD" id="cd00093">
    <property type="entry name" value="HTH_XRE"/>
    <property type="match status" value="1"/>
</dbReference>
<gene>
    <name evidence="2" type="ORF">FSO04_04410</name>
</gene>
<dbReference type="InterPro" id="IPR010982">
    <property type="entry name" value="Lambda_DNA-bd_dom_sf"/>
</dbReference>
<reference evidence="2 3" key="1">
    <citation type="journal article" date="2020" name="Int. J. Syst. Evol. Microbiol.">
        <title>Paraburkholderia madseniana sp. nov., a phenolic acid-degrading bacterium isolated from acidic forest soil.</title>
        <authorList>
            <person name="Wilhelm R.C."/>
            <person name="Murphy S.J.L."/>
            <person name="Feriancek N.M."/>
            <person name="Karasz D.C."/>
            <person name="DeRito C.M."/>
            <person name="Newman J.D."/>
            <person name="Buckley D.H."/>
        </authorList>
    </citation>
    <scope>NUCLEOTIDE SEQUENCE [LARGE SCALE GENOMIC DNA]</scope>
    <source>
        <strain evidence="2 3">RP11</strain>
    </source>
</reference>
<comment type="caution">
    <text evidence="2">The sequence shown here is derived from an EMBL/GenBank/DDBJ whole genome shotgun (WGS) entry which is preliminary data.</text>
</comment>
<evidence type="ECO:0000259" key="1">
    <source>
        <dbReference type="PROSITE" id="PS50943"/>
    </source>
</evidence>
<dbReference type="SMART" id="SM00530">
    <property type="entry name" value="HTH_XRE"/>
    <property type="match status" value="1"/>
</dbReference>
<dbReference type="AlphaFoldDB" id="A0A6N6WL41"/>